<dbReference type="EMBL" id="BAAARN010000001">
    <property type="protein sequence ID" value="GAA2733042.1"/>
    <property type="molecule type" value="Genomic_DNA"/>
</dbReference>
<proteinExistence type="predicted"/>
<dbReference type="InterPro" id="IPR049500">
    <property type="entry name" value="Peptidase_M50B-like"/>
</dbReference>
<keyword evidence="1" id="KW-1133">Transmembrane helix</keyword>
<evidence type="ECO:0000313" key="3">
    <source>
        <dbReference type="Proteomes" id="UP001501326"/>
    </source>
</evidence>
<dbReference type="Pfam" id="PF13398">
    <property type="entry name" value="Peptidase_M50B"/>
    <property type="match status" value="1"/>
</dbReference>
<keyword evidence="1" id="KW-0812">Transmembrane</keyword>
<accession>A0ABN3UHM1</accession>
<dbReference type="RefSeq" id="WP_344190917.1">
    <property type="nucleotide sequence ID" value="NZ_BAAARN010000001.1"/>
</dbReference>
<name>A0ABN3UHM1_9MICO</name>
<comment type="caution">
    <text evidence="2">The sequence shown here is derived from an EMBL/GenBank/DDBJ whole genome shotgun (WGS) entry which is preliminary data.</text>
</comment>
<evidence type="ECO:0000256" key="1">
    <source>
        <dbReference type="SAM" id="Phobius"/>
    </source>
</evidence>
<protein>
    <submittedName>
        <fullName evidence="2">M50 family metallopeptidase</fullName>
    </submittedName>
</protein>
<feature type="transmembrane region" description="Helical" evidence="1">
    <location>
        <begin position="220"/>
        <end position="238"/>
    </location>
</feature>
<feature type="transmembrane region" description="Helical" evidence="1">
    <location>
        <begin position="177"/>
        <end position="199"/>
    </location>
</feature>
<feature type="transmembrane region" description="Helical" evidence="1">
    <location>
        <begin position="152"/>
        <end position="171"/>
    </location>
</feature>
<keyword evidence="3" id="KW-1185">Reference proteome</keyword>
<gene>
    <name evidence="2" type="ORF">GCM10009867_10300</name>
</gene>
<feature type="transmembrane region" description="Helical" evidence="1">
    <location>
        <begin position="32"/>
        <end position="53"/>
    </location>
</feature>
<sequence length="245" mass="25591">MLLLTTAADGQATDLWREVALRLQPTAGAIPTWPAVVVVLAAVLAVVLVPSWWTQVRVVVTVVHELGHGLVGTLFGRRFTGLVLRGDMSGHAVTVGPARGLGRVLCTWSGYPAPAVVGAFSLHAVGAGWAPPALGATALVLLLTLVRVRSAYTAAVMVALTAVTGALWWWAAPAVQGGVLLGTGSFLLVGAWRHLGAVVRRPGGQSDPAVLAGLTRLPRWLWNASFVLVLAASTWWALRSLLAMG</sequence>
<keyword evidence="1" id="KW-0472">Membrane</keyword>
<reference evidence="2 3" key="1">
    <citation type="journal article" date="2019" name="Int. J. Syst. Evol. Microbiol.">
        <title>The Global Catalogue of Microorganisms (GCM) 10K type strain sequencing project: providing services to taxonomists for standard genome sequencing and annotation.</title>
        <authorList>
            <consortium name="The Broad Institute Genomics Platform"/>
            <consortium name="The Broad Institute Genome Sequencing Center for Infectious Disease"/>
            <person name="Wu L."/>
            <person name="Ma J."/>
        </authorList>
    </citation>
    <scope>NUCLEOTIDE SEQUENCE [LARGE SCALE GENOMIC DNA]</scope>
    <source>
        <strain evidence="2 3">JCM 16378</strain>
    </source>
</reference>
<feature type="transmembrane region" description="Helical" evidence="1">
    <location>
        <begin position="120"/>
        <end position="145"/>
    </location>
</feature>
<dbReference type="Proteomes" id="UP001501326">
    <property type="component" value="Unassembled WGS sequence"/>
</dbReference>
<organism evidence="2 3">
    <name type="scientific">Pedococcus aerophilus</name>
    <dbReference type="NCBI Taxonomy" id="436356"/>
    <lineage>
        <taxon>Bacteria</taxon>
        <taxon>Bacillati</taxon>
        <taxon>Actinomycetota</taxon>
        <taxon>Actinomycetes</taxon>
        <taxon>Micrococcales</taxon>
        <taxon>Intrasporangiaceae</taxon>
        <taxon>Pedococcus</taxon>
    </lineage>
</organism>
<evidence type="ECO:0000313" key="2">
    <source>
        <dbReference type="EMBL" id="GAA2733042.1"/>
    </source>
</evidence>